<comment type="subunit">
    <text evidence="9">Monomer.</text>
</comment>
<feature type="binding site" evidence="9 13">
    <location>
        <position position="446"/>
    </location>
    <ligand>
        <name>Mn(2+)</name>
        <dbReference type="ChEBI" id="CHEBI:29035"/>
        <label>2</label>
    </ligand>
</feature>
<evidence type="ECO:0000256" key="5">
    <source>
        <dbReference type="ARBA" id="ARBA00022723"/>
    </source>
</evidence>
<reference evidence="16 17" key="1">
    <citation type="journal article" date="2016" name="Nat. Commun.">
        <title>Thousands of microbial genomes shed light on interconnected biogeochemical processes in an aquifer system.</title>
        <authorList>
            <person name="Anantharaman K."/>
            <person name="Brown C.T."/>
            <person name="Hug L.A."/>
            <person name="Sharon I."/>
            <person name="Castelle C.J."/>
            <person name="Probst A.J."/>
            <person name="Thomas B.C."/>
            <person name="Singh A."/>
            <person name="Wilkins M.J."/>
            <person name="Karaoz U."/>
            <person name="Brodie E.L."/>
            <person name="Williams K.H."/>
            <person name="Hubbard S.S."/>
            <person name="Banfield J.F."/>
        </authorList>
    </citation>
    <scope>NUCLEOTIDE SEQUENCE [LARGE SCALE GENOMIC DNA]</scope>
</reference>
<dbReference type="GO" id="GO:0006007">
    <property type="term" value="P:glucose catabolic process"/>
    <property type="evidence" value="ECO:0007669"/>
    <property type="project" value="InterPro"/>
</dbReference>
<organism evidence="16 17">
    <name type="scientific">Candidatus Buchananbacteria bacterium RBG_13_39_9</name>
    <dbReference type="NCBI Taxonomy" id="1797531"/>
    <lineage>
        <taxon>Bacteria</taxon>
        <taxon>Candidatus Buchananiibacteriota</taxon>
    </lineage>
</organism>
<comment type="cofactor">
    <cofactor evidence="9">
        <name>Mn(2+)</name>
        <dbReference type="ChEBI" id="CHEBI:29035"/>
    </cofactor>
    <text evidence="9">Binds 2 manganese ions per subunit.</text>
</comment>
<dbReference type="PANTHER" id="PTHR31637">
    <property type="entry name" value="2,3-BISPHOSPHOGLYCERATE-INDEPENDENT PHOSPHOGLYCERATE MUTASE"/>
    <property type="match status" value="1"/>
</dbReference>
<feature type="binding site" evidence="9 13">
    <location>
        <position position="404"/>
    </location>
    <ligand>
        <name>Mn(2+)</name>
        <dbReference type="ChEBI" id="CHEBI:29035"/>
        <label>1</label>
    </ligand>
</feature>
<dbReference type="Proteomes" id="UP000176260">
    <property type="component" value="Unassembled WGS sequence"/>
</dbReference>
<feature type="active site" description="Phosphoserine intermediate" evidence="9 11">
    <location>
        <position position="65"/>
    </location>
</feature>
<evidence type="ECO:0000313" key="17">
    <source>
        <dbReference type="Proteomes" id="UP000176260"/>
    </source>
</evidence>
<protein>
    <recommendedName>
        <fullName evidence="9 10">2,3-bisphosphoglycerate-independent phosphoglycerate mutase</fullName>
        <shortName evidence="9">BPG-independent PGAM</shortName>
        <shortName evidence="9">Phosphoglyceromutase</shortName>
        <shortName evidence="9">iPGM</shortName>
        <ecNumber evidence="9 10">5.4.2.12</ecNumber>
    </recommendedName>
</protein>
<dbReference type="EMBL" id="MHIA01000019">
    <property type="protein sequence ID" value="OGY42014.1"/>
    <property type="molecule type" value="Genomic_DNA"/>
</dbReference>
<comment type="similarity">
    <text evidence="4 9">Belongs to the BPG-independent phosphoglycerate mutase family.</text>
</comment>
<comment type="catalytic activity">
    <reaction evidence="1 9">
        <text>(2R)-2-phosphoglycerate = (2R)-3-phosphoglycerate</text>
        <dbReference type="Rhea" id="RHEA:15901"/>
        <dbReference type="ChEBI" id="CHEBI:58272"/>
        <dbReference type="ChEBI" id="CHEBI:58289"/>
        <dbReference type="EC" id="5.4.2.12"/>
    </reaction>
</comment>
<feature type="domain" description="BPG-independent PGAM N-terminal" evidence="15">
    <location>
        <begin position="85"/>
        <end position="300"/>
    </location>
</feature>
<dbReference type="InterPro" id="IPR006124">
    <property type="entry name" value="Metalloenzyme"/>
</dbReference>
<gene>
    <name evidence="9" type="primary">gpmI</name>
    <name evidence="16" type="ORF">A2Y67_02935</name>
</gene>
<dbReference type="GO" id="GO:0005829">
    <property type="term" value="C:cytosol"/>
    <property type="evidence" value="ECO:0007669"/>
    <property type="project" value="TreeGrafter"/>
</dbReference>
<dbReference type="EC" id="5.4.2.12" evidence="9 10"/>
<dbReference type="Gene3D" id="3.40.1450.10">
    <property type="entry name" value="BPG-independent phosphoglycerate mutase, domain B"/>
    <property type="match status" value="1"/>
</dbReference>
<keyword evidence="6 9" id="KW-0324">Glycolysis</keyword>
<evidence type="ECO:0000256" key="4">
    <source>
        <dbReference type="ARBA" id="ARBA00008819"/>
    </source>
</evidence>
<dbReference type="UniPathway" id="UPA00109">
    <property type="reaction ID" value="UER00186"/>
</dbReference>
<sequence length="527" mass="58356">MARLKYKPVILIILDGWGVAPSGPGNAIALAKTPNFKKYIAGYPSMTLTASGDSVGLMWGEIGNSEVGHTNLGAGYIFYQTCPRISKAISDGSFYQNPALLKAVRHGKDKLHIMGLVSSGGVHSHIEHLFGLLELAKREKVKEIFIHAFMDGRDTIYNSGKGFIEELLQKVKELKINAKIASLSGRFYAMDRDNHWERIEKAFKAMTLGESDEYFSDPLKAIDSSYKNKIFDEEFVPTVITEKSKPIAKIEDGDTVIFFNFRADRARQITESFVLSDFVKFPRPSAFKKLFFCGMYLYDKDLPVDATAFYPSEIKMPLARVISEAKLKQLHISETEKYAHVTYFFNGGIEEPFPGEERIVIPSPRIASFAEKPEMSALKVTDEVLKAISENKYDFIVMNFANPDIVGHTAALKPTIKAVEICDKCLGKIVNMTLNKNGVVLVTADHGNAEELQNVKTGEIDKEHSTNPVPFVVIGNEWEGKNVGMPNTIGGDLSLITPSGILADVAPTILKIMGVKKPEEMSGESLI</sequence>
<dbReference type="CDD" id="cd16010">
    <property type="entry name" value="iPGM"/>
    <property type="match status" value="1"/>
</dbReference>
<keyword evidence="8 9" id="KW-0413">Isomerase</keyword>
<dbReference type="HAMAP" id="MF_01038">
    <property type="entry name" value="GpmI"/>
    <property type="match status" value="1"/>
</dbReference>
<keyword evidence="7 9" id="KW-0464">Manganese</keyword>
<feature type="binding site" evidence="9 13">
    <location>
        <position position="408"/>
    </location>
    <ligand>
        <name>Mn(2+)</name>
        <dbReference type="ChEBI" id="CHEBI:29035"/>
        <label>1</label>
    </ligand>
</feature>
<feature type="binding site" evidence="9 12">
    <location>
        <position position="337"/>
    </location>
    <ligand>
        <name>substrate</name>
    </ligand>
</feature>
<dbReference type="InterPro" id="IPR005995">
    <property type="entry name" value="Pgm_bpd_ind"/>
</dbReference>
<dbReference type="Pfam" id="PF06415">
    <property type="entry name" value="iPGM_N"/>
    <property type="match status" value="1"/>
</dbReference>
<evidence type="ECO:0000256" key="7">
    <source>
        <dbReference type="ARBA" id="ARBA00023211"/>
    </source>
</evidence>
<comment type="pathway">
    <text evidence="3 9">Carbohydrate degradation; glycolysis; pyruvate from D-glyceraldehyde 3-phosphate: step 3/5.</text>
</comment>
<dbReference type="PANTHER" id="PTHR31637:SF0">
    <property type="entry name" value="2,3-BISPHOSPHOGLYCERATE-INDEPENDENT PHOSPHOGLYCERATE MUTASE"/>
    <property type="match status" value="1"/>
</dbReference>
<evidence type="ECO:0000256" key="1">
    <source>
        <dbReference type="ARBA" id="ARBA00000370"/>
    </source>
</evidence>
<dbReference type="FunFam" id="3.40.1450.10:FF:000002">
    <property type="entry name" value="2,3-bisphosphoglycerate-independent phosphoglycerate mutase"/>
    <property type="match status" value="1"/>
</dbReference>
<accession>A0A1G1XPZ1</accession>
<dbReference type="GO" id="GO:0004619">
    <property type="term" value="F:phosphoglycerate mutase activity"/>
    <property type="evidence" value="ECO:0007669"/>
    <property type="project" value="UniProtKB-UniRule"/>
</dbReference>
<name>A0A1G1XPZ1_9BACT</name>
<evidence type="ECO:0000256" key="9">
    <source>
        <dbReference type="HAMAP-Rule" id="MF_01038"/>
    </source>
</evidence>
<feature type="binding site" evidence="9 13">
    <location>
        <position position="65"/>
    </location>
    <ligand>
        <name>Mn(2+)</name>
        <dbReference type="ChEBI" id="CHEBI:29035"/>
        <label>2</label>
    </ligand>
</feature>
<dbReference type="InterPro" id="IPR011258">
    <property type="entry name" value="BPG-indep_PGM_N"/>
</dbReference>
<dbReference type="InterPro" id="IPR036646">
    <property type="entry name" value="PGAM_B_sf"/>
</dbReference>
<feature type="binding site" evidence="9 12">
    <location>
        <position position="123"/>
    </location>
    <ligand>
        <name>substrate</name>
    </ligand>
</feature>
<feature type="binding site" evidence="9 12">
    <location>
        <begin position="262"/>
        <end position="265"/>
    </location>
    <ligand>
        <name>substrate</name>
    </ligand>
</feature>
<keyword evidence="5 9" id="KW-0479">Metal-binding</keyword>
<dbReference type="Gene3D" id="3.40.720.10">
    <property type="entry name" value="Alkaline Phosphatase, subunit A"/>
    <property type="match status" value="1"/>
</dbReference>
<evidence type="ECO:0000256" key="3">
    <source>
        <dbReference type="ARBA" id="ARBA00004798"/>
    </source>
</evidence>
<dbReference type="AlphaFoldDB" id="A0A1G1XPZ1"/>
<dbReference type="InterPro" id="IPR017850">
    <property type="entry name" value="Alkaline_phosphatase_core_sf"/>
</dbReference>
<comment type="caution">
    <text evidence="16">The sequence shown here is derived from an EMBL/GenBank/DDBJ whole genome shotgun (WGS) entry which is preliminary data.</text>
</comment>
<evidence type="ECO:0000256" key="8">
    <source>
        <dbReference type="ARBA" id="ARBA00023235"/>
    </source>
</evidence>
<evidence type="ECO:0000256" key="12">
    <source>
        <dbReference type="PIRSR" id="PIRSR001492-2"/>
    </source>
</evidence>
<dbReference type="PIRSF" id="PIRSF001492">
    <property type="entry name" value="IPGAM"/>
    <property type="match status" value="1"/>
</dbReference>
<feature type="binding site" evidence="9 13">
    <location>
        <position position="15"/>
    </location>
    <ligand>
        <name>Mn(2+)</name>
        <dbReference type="ChEBI" id="CHEBI:29035"/>
        <label>2</label>
    </ligand>
</feature>
<dbReference type="NCBIfam" id="TIGR01307">
    <property type="entry name" value="pgm_bpd_ind"/>
    <property type="match status" value="1"/>
</dbReference>
<dbReference type="GO" id="GO:0030145">
    <property type="term" value="F:manganese ion binding"/>
    <property type="evidence" value="ECO:0007669"/>
    <property type="project" value="UniProtKB-UniRule"/>
</dbReference>
<evidence type="ECO:0000259" key="14">
    <source>
        <dbReference type="Pfam" id="PF01676"/>
    </source>
</evidence>
<evidence type="ECO:0000256" key="2">
    <source>
        <dbReference type="ARBA" id="ARBA00002315"/>
    </source>
</evidence>
<feature type="binding site" evidence="9 12">
    <location>
        <position position="186"/>
    </location>
    <ligand>
        <name>substrate</name>
    </ligand>
</feature>
<evidence type="ECO:0000256" key="13">
    <source>
        <dbReference type="PIRSR" id="PIRSR001492-3"/>
    </source>
</evidence>
<evidence type="ECO:0000256" key="6">
    <source>
        <dbReference type="ARBA" id="ARBA00023152"/>
    </source>
</evidence>
<feature type="binding site" evidence="9 12">
    <location>
        <begin position="153"/>
        <end position="154"/>
    </location>
    <ligand>
        <name>substrate</name>
    </ligand>
</feature>
<dbReference type="Pfam" id="PF01676">
    <property type="entry name" value="Metalloenzyme"/>
    <property type="match status" value="1"/>
</dbReference>
<dbReference type="GO" id="GO:0006096">
    <property type="term" value="P:glycolytic process"/>
    <property type="evidence" value="ECO:0007669"/>
    <property type="project" value="UniProtKB-UniRule"/>
</dbReference>
<dbReference type="SUPFAM" id="SSF64158">
    <property type="entry name" value="2,3-Bisphosphoglycerate-independent phosphoglycerate mutase, substrate-binding domain"/>
    <property type="match status" value="1"/>
</dbReference>
<dbReference type="SUPFAM" id="SSF53649">
    <property type="entry name" value="Alkaline phosphatase-like"/>
    <property type="match status" value="1"/>
</dbReference>
<evidence type="ECO:0000313" key="16">
    <source>
        <dbReference type="EMBL" id="OGY42014.1"/>
    </source>
</evidence>
<evidence type="ECO:0000259" key="15">
    <source>
        <dbReference type="Pfam" id="PF06415"/>
    </source>
</evidence>
<evidence type="ECO:0000256" key="10">
    <source>
        <dbReference type="NCBIfam" id="TIGR01307"/>
    </source>
</evidence>
<feature type="binding site" evidence="9 13">
    <location>
        <position position="445"/>
    </location>
    <ligand>
        <name>Mn(2+)</name>
        <dbReference type="ChEBI" id="CHEBI:29035"/>
        <label>2</label>
    </ligand>
</feature>
<feature type="binding site" evidence="9 13">
    <location>
        <position position="464"/>
    </location>
    <ligand>
        <name>Mn(2+)</name>
        <dbReference type="ChEBI" id="CHEBI:29035"/>
        <label>1</label>
    </ligand>
</feature>
<comment type="function">
    <text evidence="2 9">Catalyzes the interconversion of 2-phosphoglycerate and 3-phosphoglycerate.</text>
</comment>
<evidence type="ECO:0000256" key="11">
    <source>
        <dbReference type="PIRSR" id="PIRSR001492-1"/>
    </source>
</evidence>
<feature type="domain" description="Metalloenzyme" evidence="14">
    <location>
        <begin position="7"/>
        <end position="517"/>
    </location>
</feature>
<proteinExistence type="inferred from homology"/>
<feature type="binding site" evidence="9 12">
    <location>
        <position position="192"/>
    </location>
    <ligand>
        <name>substrate</name>
    </ligand>
</feature>